<sequence>MPDEIKDPKLLSIVLGTLGSVLSMTSFKGLSRTQRVAMVITGTTCAGLFAQPVIELVGAPAGWAGGISFLIGTLGWSLIDKTVSTIRKADLWGLASDIARSWLSRKG</sequence>
<accession>A0ABV8NUG3</accession>
<dbReference type="Proteomes" id="UP001595848">
    <property type="component" value="Unassembled WGS sequence"/>
</dbReference>
<evidence type="ECO:0008006" key="4">
    <source>
        <dbReference type="Google" id="ProtNLM"/>
    </source>
</evidence>
<evidence type="ECO:0000313" key="2">
    <source>
        <dbReference type="EMBL" id="MFC4200615.1"/>
    </source>
</evidence>
<reference evidence="3" key="1">
    <citation type="journal article" date="2019" name="Int. J. Syst. Evol. Microbiol.">
        <title>The Global Catalogue of Microorganisms (GCM) 10K type strain sequencing project: providing services to taxonomists for standard genome sequencing and annotation.</title>
        <authorList>
            <consortium name="The Broad Institute Genomics Platform"/>
            <consortium name="The Broad Institute Genome Sequencing Center for Infectious Disease"/>
            <person name="Wu L."/>
            <person name="Ma J."/>
        </authorList>
    </citation>
    <scope>NUCLEOTIDE SEQUENCE [LARGE SCALE GENOMIC DNA]</scope>
    <source>
        <strain evidence="3">LMG 24813</strain>
    </source>
</reference>
<feature type="transmembrane region" description="Helical" evidence="1">
    <location>
        <begin position="37"/>
        <end position="54"/>
    </location>
</feature>
<evidence type="ECO:0000313" key="3">
    <source>
        <dbReference type="Proteomes" id="UP001595848"/>
    </source>
</evidence>
<keyword evidence="1" id="KW-1133">Transmembrane helix</keyword>
<comment type="caution">
    <text evidence="2">The sequence shown here is derived from an EMBL/GenBank/DDBJ whole genome shotgun (WGS) entry which is preliminary data.</text>
</comment>
<feature type="transmembrane region" description="Helical" evidence="1">
    <location>
        <begin position="12"/>
        <end position="30"/>
    </location>
</feature>
<gene>
    <name evidence="2" type="ORF">ACFOY1_06600</name>
</gene>
<dbReference type="EMBL" id="JBHSBV010000002">
    <property type="protein sequence ID" value="MFC4200615.1"/>
    <property type="molecule type" value="Genomic_DNA"/>
</dbReference>
<proteinExistence type="predicted"/>
<protein>
    <recommendedName>
        <fullName evidence="4">Holin</fullName>
    </recommendedName>
</protein>
<organism evidence="2 3">
    <name type="scientific">Candidimonas humi</name>
    <dbReference type="NCBI Taxonomy" id="683355"/>
    <lineage>
        <taxon>Bacteria</taxon>
        <taxon>Pseudomonadati</taxon>
        <taxon>Pseudomonadota</taxon>
        <taxon>Betaproteobacteria</taxon>
        <taxon>Burkholderiales</taxon>
        <taxon>Alcaligenaceae</taxon>
        <taxon>Candidimonas</taxon>
    </lineage>
</organism>
<evidence type="ECO:0000256" key="1">
    <source>
        <dbReference type="SAM" id="Phobius"/>
    </source>
</evidence>
<name>A0ABV8NUG3_9BURK</name>
<feature type="transmembrane region" description="Helical" evidence="1">
    <location>
        <begin position="60"/>
        <end position="79"/>
    </location>
</feature>
<dbReference type="RefSeq" id="WP_217964147.1">
    <property type="nucleotide sequence ID" value="NZ_JAHTBN010000003.1"/>
</dbReference>
<keyword evidence="1" id="KW-0472">Membrane</keyword>
<keyword evidence="1" id="KW-0812">Transmembrane</keyword>
<keyword evidence="3" id="KW-1185">Reference proteome</keyword>